<comment type="caution">
    <text evidence="3">The sequence shown here is derived from an EMBL/GenBank/DDBJ whole genome shotgun (WGS) entry which is preliminary data.</text>
</comment>
<sequence>MLDPVELKLFPSCFDCISWSPDGALAVALGECVHVLIPQIKATRSTGTTPTPSTSNTQWTTTKFRTNVFTNKEWPMIFPQPGETFSLGEEQSASHVVALAWSPQRLAKYSRHVLAVLTSNLVLSLWELTDGQSKWVRTVVVNSTLREAFGPSLEGKSSILQRKQHVRSFCWSPSCDNDHNKDATYEHPACRDVSLLAVANDMNDMTLIRVRNDRRGSDTNTRRRLWVEVISHHEIPPPTMVYPHVQPDSLLGQSMRSVHIISHITWGRWRQSLDDEGNPRHISPLAIIHATEVKVFLLYARFEESGGEEEGEGDGADVKLDLRLSEAIPIFQEEKFQHMSFHGPPHWIDYEGPDNVPSSSLAVGYLGGYVVITFDDLFAQKPDGREQPTSTISLYHALRPDTVEDTGSLEWEPISAMTCTTDTQSHTPVLHVAHLSSSLRSLPLSATQTRRITVGSNSHSDNAQSADLHRQIEGFRSRFDLDHDLGGMSIARVWGMASHRDWIAACFTVHPSDMVEYITTARERSRIVFTPPHPENSQGPGELDSVELPWDVPSQLTPKRIKAARAKVLSFIFRESQRDLSNDPWARKLQYAAICCVITDQDPVDEPHLLEAAKLAAQWLSSTFSLDLSVELSCIDKKLQSQIQHSAETAAGLETSKLIPTKTREEQMGADYDVFEFCDICGSGIDWYSAEESQCAEGHVFTRCGLTFLSIQDPSISKRCSVCGGEVLDTELVEIPSLVEPDMEAASESQPQRQHGGLLDILCETFDTCIYCGGKFRE</sequence>
<evidence type="ECO:0008006" key="5">
    <source>
        <dbReference type="Google" id="ProtNLM"/>
    </source>
</evidence>
<gene>
    <name evidence="3" type="ORF">GX50_00716</name>
</gene>
<dbReference type="GO" id="GO:0000127">
    <property type="term" value="C:transcription factor TFIIIC complex"/>
    <property type="evidence" value="ECO:0007669"/>
    <property type="project" value="InterPro"/>
</dbReference>
<reference evidence="3 4" key="1">
    <citation type="submission" date="2017-10" db="EMBL/GenBank/DDBJ databases">
        <title>Comparative genomics in systemic dimorphic fungi from Ajellomycetaceae.</title>
        <authorList>
            <person name="Munoz J.F."/>
            <person name="Mcewen J.G."/>
            <person name="Clay O.K."/>
            <person name="Cuomo C.A."/>
        </authorList>
    </citation>
    <scope>NUCLEOTIDE SEQUENCE [LARGE SCALE GENOMIC DNA]</scope>
    <source>
        <strain evidence="3 4">UAMH4076</strain>
    </source>
</reference>
<proteinExistence type="predicted"/>
<dbReference type="InterPro" id="IPR024761">
    <property type="entry name" value="TFIIIC_delta_N"/>
</dbReference>
<organism evidence="3 4">
    <name type="scientific">[Emmonsia] crescens</name>
    <dbReference type="NCBI Taxonomy" id="73230"/>
    <lineage>
        <taxon>Eukaryota</taxon>
        <taxon>Fungi</taxon>
        <taxon>Dikarya</taxon>
        <taxon>Ascomycota</taxon>
        <taxon>Pezizomycotina</taxon>
        <taxon>Eurotiomycetes</taxon>
        <taxon>Eurotiomycetidae</taxon>
        <taxon>Onygenales</taxon>
        <taxon>Ajellomycetaceae</taxon>
        <taxon>Emergomyces</taxon>
    </lineage>
</organism>
<evidence type="ECO:0000313" key="3">
    <source>
        <dbReference type="EMBL" id="PGH36381.1"/>
    </source>
</evidence>
<name>A0A2B7ZSN0_9EURO</name>
<dbReference type="InterPro" id="IPR044230">
    <property type="entry name" value="GTF3C4"/>
</dbReference>
<evidence type="ECO:0000313" key="4">
    <source>
        <dbReference type="Proteomes" id="UP000226031"/>
    </source>
</evidence>
<protein>
    <recommendedName>
        <fullName evidence="5">Transcription factor IIIC 90kDa subunit N-terminal domain-containing protein</fullName>
    </recommendedName>
</protein>
<dbReference type="STRING" id="73230.A0A2B7ZSN0"/>
<dbReference type="Pfam" id="PF12660">
    <property type="entry name" value="zf-TFIIIC"/>
    <property type="match status" value="1"/>
</dbReference>
<dbReference type="GO" id="GO:0004402">
    <property type="term" value="F:histone acetyltransferase activity"/>
    <property type="evidence" value="ECO:0007669"/>
    <property type="project" value="InterPro"/>
</dbReference>
<feature type="domain" description="Transcription factor IIIC 90kDa subunit N-terminal" evidence="1">
    <location>
        <begin position="19"/>
        <end position="531"/>
    </location>
</feature>
<feature type="domain" description="Transcription factor IIIC putative zinc-finger" evidence="2">
    <location>
        <begin position="669"/>
        <end position="776"/>
    </location>
</feature>
<dbReference type="AlphaFoldDB" id="A0A2B7ZSN0"/>
<dbReference type="EMBL" id="PDND01000008">
    <property type="protein sequence ID" value="PGH36381.1"/>
    <property type="molecule type" value="Genomic_DNA"/>
</dbReference>
<keyword evidence="4" id="KW-1185">Reference proteome</keyword>
<dbReference type="PANTHER" id="PTHR15496">
    <property type="entry name" value="GENERAL TRANSCRIPTION FACTOR 3C POLYPEPTIDE 4 FAMILY"/>
    <property type="match status" value="1"/>
</dbReference>
<dbReference type="PANTHER" id="PTHR15496:SF2">
    <property type="entry name" value="GENERAL TRANSCRIPTION FACTOR 3C POLYPEPTIDE 4"/>
    <property type="match status" value="1"/>
</dbReference>
<dbReference type="Proteomes" id="UP000226031">
    <property type="component" value="Unassembled WGS sequence"/>
</dbReference>
<evidence type="ECO:0000259" key="1">
    <source>
        <dbReference type="Pfam" id="PF12657"/>
    </source>
</evidence>
<accession>A0A2B7ZSN0</accession>
<evidence type="ECO:0000259" key="2">
    <source>
        <dbReference type="Pfam" id="PF12660"/>
    </source>
</evidence>
<dbReference type="Pfam" id="PF12657">
    <property type="entry name" value="TFIIIC_delta"/>
    <property type="match status" value="1"/>
</dbReference>
<dbReference type="GO" id="GO:0006384">
    <property type="term" value="P:transcription initiation at RNA polymerase III promoter"/>
    <property type="evidence" value="ECO:0007669"/>
    <property type="project" value="InterPro"/>
</dbReference>
<dbReference type="VEuPathDB" id="FungiDB:EMCG_03631"/>
<dbReference type="InterPro" id="IPR024764">
    <property type="entry name" value="TFIIIC_Znf"/>
</dbReference>